<evidence type="ECO:0000259" key="3">
    <source>
        <dbReference type="SMART" id="SM00062"/>
    </source>
</evidence>
<dbReference type="PANTHER" id="PTHR35936">
    <property type="entry name" value="MEMBRANE-BOUND LYTIC MUREIN TRANSGLYCOSYLASE F"/>
    <property type="match status" value="1"/>
</dbReference>
<dbReference type="EMBL" id="AP019400">
    <property type="protein sequence ID" value="BBI33305.1"/>
    <property type="molecule type" value="Genomic_DNA"/>
</dbReference>
<dbReference type="Proteomes" id="UP000289856">
    <property type="component" value="Chromosome"/>
</dbReference>
<protein>
    <submittedName>
        <fullName evidence="4">Amino acid ABC transporter substrate-binding protein</fullName>
    </submittedName>
</protein>
<organism evidence="4 5">
    <name type="scientific">Cohnella abietis</name>
    <dbReference type="NCBI Taxonomy" id="2507935"/>
    <lineage>
        <taxon>Bacteria</taxon>
        <taxon>Bacillati</taxon>
        <taxon>Bacillota</taxon>
        <taxon>Bacilli</taxon>
        <taxon>Bacillales</taxon>
        <taxon>Paenibacillaceae</taxon>
        <taxon>Cohnella</taxon>
    </lineage>
</organism>
<dbReference type="PROSITE" id="PS51257">
    <property type="entry name" value="PROKAR_LIPOPROTEIN"/>
    <property type="match status" value="1"/>
</dbReference>
<reference evidence="4 5" key="1">
    <citation type="submission" date="2019-01" db="EMBL/GenBank/DDBJ databases">
        <title>Complete genome sequence of Cohnella hallensis HS21 isolated from Korean fir (Abies koreana) rhizospheric soil.</title>
        <authorList>
            <person name="Jiang L."/>
            <person name="Kang S.W."/>
            <person name="Kim S."/>
            <person name="Jung J."/>
            <person name="Kim C.Y."/>
            <person name="Kim D.H."/>
            <person name="Kim S.W."/>
            <person name="Lee J."/>
        </authorList>
    </citation>
    <scope>NUCLEOTIDE SEQUENCE [LARGE SCALE GENOMIC DNA]</scope>
    <source>
        <strain evidence="4 5">HS21</strain>
    </source>
</reference>
<accession>A0A3T1D5S7</accession>
<feature type="domain" description="Solute-binding protein family 3/N-terminal" evidence="3">
    <location>
        <begin position="46"/>
        <end position="275"/>
    </location>
</feature>
<dbReference type="AlphaFoldDB" id="A0A3T1D5S7"/>
<dbReference type="SMART" id="SM00062">
    <property type="entry name" value="PBPb"/>
    <property type="match status" value="1"/>
</dbReference>
<dbReference type="KEGG" id="cohn:KCTCHS21_27040"/>
<evidence type="ECO:0000256" key="2">
    <source>
        <dbReference type="SAM" id="SignalP"/>
    </source>
</evidence>
<evidence type="ECO:0000313" key="4">
    <source>
        <dbReference type="EMBL" id="BBI33305.1"/>
    </source>
</evidence>
<dbReference type="InterPro" id="IPR001638">
    <property type="entry name" value="Solute-binding_3/MltF_N"/>
</dbReference>
<dbReference type="SUPFAM" id="SSF53850">
    <property type="entry name" value="Periplasmic binding protein-like II"/>
    <property type="match status" value="1"/>
</dbReference>
<dbReference type="PANTHER" id="PTHR35936:SF19">
    <property type="entry name" value="AMINO-ACID-BINDING PROTEIN YXEM-RELATED"/>
    <property type="match status" value="1"/>
</dbReference>
<evidence type="ECO:0000313" key="5">
    <source>
        <dbReference type="Proteomes" id="UP000289856"/>
    </source>
</evidence>
<evidence type="ECO:0000256" key="1">
    <source>
        <dbReference type="ARBA" id="ARBA00022729"/>
    </source>
</evidence>
<proteinExistence type="predicted"/>
<dbReference type="RefSeq" id="WP_130608792.1">
    <property type="nucleotide sequence ID" value="NZ_AP019400.1"/>
</dbReference>
<name>A0A3T1D5S7_9BACL</name>
<dbReference type="OrthoDB" id="8613538at2"/>
<keyword evidence="5" id="KW-1185">Reference proteome</keyword>
<feature type="signal peptide" evidence="2">
    <location>
        <begin position="1"/>
        <end position="20"/>
    </location>
</feature>
<gene>
    <name evidence="4" type="ORF">KCTCHS21_27040</name>
</gene>
<keyword evidence="1 2" id="KW-0732">Signal</keyword>
<dbReference type="Gene3D" id="3.40.190.10">
    <property type="entry name" value="Periplasmic binding protein-like II"/>
    <property type="match status" value="2"/>
</dbReference>
<feature type="chain" id="PRO_5038580041" evidence="2">
    <location>
        <begin position="21"/>
        <end position="279"/>
    </location>
</feature>
<dbReference type="Pfam" id="PF00497">
    <property type="entry name" value="SBP_bac_3"/>
    <property type="match status" value="1"/>
</dbReference>
<sequence length="279" mass="30671">MRKGFTVAALALGLAVVATGCSSNNNNSASSPSSSASGNENAGAKVVKMAINNTWKPFGFVDDKDELTGYNIDVLKAADEKIPEYKFEFEGVDQSAVFVGVDTGKDALGAGSFFKSPEREEKYLFPDENYGNIVLYLAVKSDNTEINSLDDLVGKKLVPLMPNTSNYNVIKDYNDAHPDKQIKLETIDNVTTADALKWVNSGRYDAFLVPGMTYFDTQKDLKLDLKLTDVIKKNPIYFVLNKSETDLKAKLDAALKDLKADGTLSEISQKWMGEDIFKE</sequence>